<feature type="transmembrane region" description="Helical" evidence="6">
    <location>
        <begin position="38"/>
        <end position="58"/>
    </location>
</feature>
<evidence type="ECO:0000259" key="7">
    <source>
        <dbReference type="PROSITE" id="PS50850"/>
    </source>
</evidence>
<dbReference type="InterPro" id="IPR036259">
    <property type="entry name" value="MFS_trans_sf"/>
</dbReference>
<dbReference type="EMBL" id="BATJ01000017">
    <property type="protein sequence ID" value="GAD68589.1"/>
    <property type="molecule type" value="Genomic_DNA"/>
</dbReference>
<dbReference type="InterPro" id="IPR011701">
    <property type="entry name" value="MFS"/>
</dbReference>
<feature type="transmembrane region" description="Helical" evidence="6">
    <location>
        <begin position="293"/>
        <end position="315"/>
    </location>
</feature>
<dbReference type="PANTHER" id="PTHR43124:SF8">
    <property type="entry name" value="INNER MEMBRANE TRANSPORT PROTEIN YDHP"/>
    <property type="match status" value="1"/>
</dbReference>
<feature type="transmembrane region" description="Helical" evidence="6">
    <location>
        <begin position="203"/>
        <end position="227"/>
    </location>
</feature>
<name>U3BFW5_VIBPR</name>
<dbReference type="PROSITE" id="PS50850">
    <property type="entry name" value="MFS"/>
    <property type="match status" value="1"/>
</dbReference>
<dbReference type="RefSeq" id="WP_021706558.1">
    <property type="nucleotide sequence ID" value="NZ_BATJ01000017.1"/>
</dbReference>
<dbReference type="eggNOG" id="COG2814">
    <property type="taxonomic scope" value="Bacteria"/>
</dbReference>
<evidence type="ECO:0000256" key="1">
    <source>
        <dbReference type="ARBA" id="ARBA00004651"/>
    </source>
</evidence>
<dbReference type="PRINTS" id="PR01035">
    <property type="entry name" value="TCRTETA"/>
</dbReference>
<keyword evidence="5 6" id="KW-0472">Membrane</keyword>
<comment type="caution">
    <text evidence="8">The sequence shown here is derived from an EMBL/GenBank/DDBJ whole genome shotgun (WGS) entry which is preliminary data.</text>
</comment>
<dbReference type="GO" id="GO:0005886">
    <property type="term" value="C:plasma membrane"/>
    <property type="evidence" value="ECO:0007669"/>
    <property type="project" value="UniProtKB-SubCell"/>
</dbReference>
<feature type="domain" description="Major facilitator superfamily (MFS) profile" evidence="7">
    <location>
        <begin position="4"/>
        <end position="384"/>
    </location>
</feature>
<evidence type="ECO:0000256" key="4">
    <source>
        <dbReference type="ARBA" id="ARBA00022989"/>
    </source>
</evidence>
<protein>
    <submittedName>
        <fullName evidence="8">Putative transporter</fullName>
    </submittedName>
</protein>
<dbReference type="Gene3D" id="1.20.1250.20">
    <property type="entry name" value="MFS general substrate transporter like domains"/>
    <property type="match status" value="2"/>
</dbReference>
<dbReference type="Pfam" id="PF07690">
    <property type="entry name" value="MFS_1"/>
    <property type="match status" value="1"/>
</dbReference>
<organism evidence="8 9">
    <name type="scientific">Vibrio proteolyticus NBRC 13287</name>
    <dbReference type="NCBI Taxonomy" id="1219065"/>
    <lineage>
        <taxon>Bacteria</taxon>
        <taxon>Pseudomonadati</taxon>
        <taxon>Pseudomonadota</taxon>
        <taxon>Gammaproteobacteria</taxon>
        <taxon>Vibrionales</taxon>
        <taxon>Vibrionaceae</taxon>
        <taxon>Vibrio</taxon>
    </lineage>
</organism>
<feature type="transmembrane region" description="Helical" evidence="6">
    <location>
        <begin position="361"/>
        <end position="378"/>
    </location>
</feature>
<dbReference type="STRING" id="1219065.VPR01S_17_00380"/>
<dbReference type="InterPro" id="IPR050189">
    <property type="entry name" value="MFS_Efflux_Transporters"/>
</dbReference>
<feature type="transmembrane region" description="Helical" evidence="6">
    <location>
        <begin position="95"/>
        <end position="121"/>
    </location>
</feature>
<dbReference type="CDD" id="cd17324">
    <property type="entry name" value="MFS_NepI_like"/>
    <property type="match status" value="1"/>
</dbReference>
<reference evidence="8 9" key="1">
    <citation type="submission" date="2013-09" db="EMBL/GenBank/DDBJ databases">
        <title>Whole genome shotgun sequence of Vibrio proteolyticus NBRC 13287.</title>
        <authorList>
            <person name="Isaki S."/>
            <person name="Hosoyama A."/>
            <person name="Numata M."/>
            <person name="Hashimoto M."/>
            <person name="Hosoyama Y."/>
            <person name="Tsuchikane K."/>
            <person name="Noguchi M."/>
            <person name="Hirakata S."/>
            <person name="Ichikawa N."/>
            <person name="Ohji S."/>
            <person name="Yamazoe A."/>
            <person name="Fujita N."/>
        </authorList>
    </citation>
    <scope>NUCLEOTIDE SEQUENCE [LARGE SCALE GENOMIC DNA]</scope>
    <source>
        <strain evidence="8 9">NBRC 13287</strain>
    </source>
</reference>
<feature type="transmembrane region" description="Helical" evidence="6">
    <location>
        <begin position="327"/>
        <end position="349"/>
    </location>
</feature>
<dbReference type="AlphaFoldDB" id="U3BFW5"/>
<dbReference type="SUPFAM" id="SSF103473">
    <property type="entry name" value="MFS general substrate transporter"/>
    <property type="match status" value="1"/>
</dbReference>
<feature type="transmembrane region" description="Helical" evidence="6">
    <location>
        <begin position="128"/>
        <end position="150"/>
    </location>
</feature>
<evidence type="ECO:0000256" key="2">
    <source>
        <dbReference type="ARBA" id="ARBA00022475"/>
    </source>
</evidence>
<proteinExistence type="predicted"/>
<feature type="transmembrane region" description="Helical" evidence="6">
    <location>
        <begin position="156"/>
        <end position="182"/>
    </location>
</feature>
<keyword evidence="3 6" id="KW-0812">Transmembrane</keyword>
<accession>U3BFW5</accession>
<comment type="subcellular location">
    <subcellularLocation>
        <location evidence="1">Cell membrane</location>
        <topology evidence="1">Multi-pass membrane protein</topology>
    </subcellularLocation>
</comment>
<feature type="transmembrane region" description="Helical" evidence="6">
    <location>
        <begin position="268"/>
        <end position="287"/>
    </location>
</feature>
<evidence type="ECO:0000313" key="8">
    <source>
        <dbReference type="EMBL" id="GAD68589.1"/>
    </source>
</evidence>
<feature type="transmembrane region" description="Helical" evidence="6">
    <location>
        <begin position="233"/>
        <end position="256"/>
    </location>
</feature>
<dbReference type="GO" id="GO:0022857">
    <property type="term" value="F:transmembrane transporter activity"/>
    <property type="evidence" value="ECO:0007669"/>
    <property type="project" value="InterPro"/>
</dbReference>
<evidence type="ECO:0000256" key="6">
    <source>
        <dbReference type="SAM" id="Phobius"/>
    </source>
</evidence>
<evidence type="ECO:0000256" key="3">
    <source>
        <dbReference type="ARBA" id="ARBA00022692"/>
    </source>
</evidence>
<gene>
    <name evidence="8" type="ORF">VPR01S_17_00380</name>
</gene>
<dbReference type="Proteomes" id="UP000016570">
    <property type="component" value="Unassembled WGS sequence"/>
</dbReference>
<keyword evidence="9" id="KW-1185">Reference proteome</keyword>
<feature type="transmembrane region" description="Helical" evidence="6">
    <location>
        <begin position="70"/>
        <end position="89"/>
    </location>
</feature>
<dbReference type="InterPro" id="IPR020846">
    <property type="entry name" value="MFS_dom"/>
</dbReference>
<sequence>MPLALFALTLSAFAIGTTEFVIVGLIPTMAADLHVSLPSAGLLVSLYALGVAVGAPVLTALTSRWNRKAVLLSVMSLFVAGNLLAWQAPGYNTLILARILTGLAHGVFFSIGSTIATGLVAKDKAASAIAIMFTGLTVALVTGVPLGTYIGQTLGWQATFLTVAILGIIALAGSAFLVPANLKQPPVTKLSAQMKVLTHPRLLLIYAITALGYGGTFTAFTFLAPILQEVAGFSAGSVGLIMLVYGVSVAIGNIWGGRLADQHGPIKALTLIFTGLAAVLLALTFSAHSPFGAVFTILIWGAFAFGNVPGLQVYVVKLAERYTPDAVDVASGLNIAAFNVGIALGAWGGGLIVEHADLMDTPWIGALIVLIALLMTRLSGTLDKRSLPQASPQR</sequence>
<evidence type="ECO:0000256" key="5">
    <source>
        <dbReference type="ARBA" id="ARBA00023136"/>
    </source>
</evidence>
<dbReference type="PANTHER" id="PTHR43124">
    <property type="entry name" value="PURINE EFFLUX PUMP PBUE"/>
    <property type="match status" value="1"/>
</dbReference>
<keyword evidence="2" id="KW-1003">Cell membrane</keyword>
<keyword evidence="4 6" id="KW-1133">Transmembrane helix</keyword>
<evidence type="ECO:0000313" key="9">
    <source>
        <dbReference type="Proteomes" id="UP000016570"/>
    </source>
</evidence>
<dbReference type="InterPro" id="IPR001958">
    <property type="entry name" value="Tet-R_TetA/multi-R_MdtG-like"/>
</dbReference>